<evidence type="ECO:0000313" key="7">
    <source>
        <dbReference type="Proteomes" id="UP000266183"/>
    </source>
</evidence>
<dbReference type="Pfam" id="PF18962">
    <property type="entry name" value="Por_Secre_tail"/>
    <property type="match status" value="1"/>
</dbReference>
<dbReference type="Pfam" id="PF16361">
    <property type="entry name" value="Peptidase_S8_N"/>
    <property type="match status" value="1"/>
</dbReference>
<dbReference type="PROSITE" id="PS00138">
    <property type="entry name" value="SUBTILASE_SER"/>
    <property type="match status" value="1"/>
</dbReference>
<dbReference type="InterPro" id="IPR000209">
    <property type="entry name" value="Peptidase_S8/S53_dom"/>
</dbReference>
<dbReference type="GO" id="GO:0004252">
    <property type="term" value="F:serine-type endopeptidase activity"/>
    <property type="evidence" value="ECO:0007669"/>
    <property type="project" value="UniProtKB-UniRule"/>
</dbReference>
<organism evidence="6 7">
    <name type="scientific">Chryseolinea soli</name>
    <dbReference type="NCBI Taxonomy" id="2321403"/>
    <lineage>
        <taxon>Bacteria</taxon>
        <taxon>Pseudomonadati</taxon>
        <taxon>Bacteroidota</taxon>
        <taxon>Cytophagia</taxon>
        <taxon>Cytophagales</taxon>
        <taxon>Fulvivirgaceae</taxon>
        <taxon>Chryseolinea</taxon>
    </lineage>
</organism>
<dbReference type="InterPro" id="IPR032304">
    <property type="entry name" value="Peptidase_S8_N"/>
</dbReference>
<dbReference type="PROSITE" id="PS50853">
    <property type="entry name" value="FN3"/>
    <property type="match status" value="1"/>
</dbReference>
<keyword evidence="3 4" id="KW-0720">Serine protease</keyword>
<evidence type="ECO:0000256" key="1">
    <source>
        <dbReference type="ARBA" id="ARBA00022670"/>
    </source>
</evidence>
<comment type="similarity">
    <text evidence="4">Belongs to the peptidase S8 family.</text>
</comment>
<feature type="active site" description="Charge relay system" evidence="4">
    <location>
        <position position="260"/>
    </location>
</feature>
<dbReference type="SMART" id="SM00060">
    <property type="entry name" value="FN3"/>
    <property type="match status" value="1"/>
</dbReference>
<feature type="active site" description="Charge relay system" evidence="4">
    <location>
        <position position="435"/>
    </location>
</feature>
<accession>A0A385STA2</accession>
<dbReference type="PRINTS" id="PR00723">
    <property type="entry name" value="SUBTILISIN"/>
</dbReference>
<dbReference type="GO" id="GO:0016020">
    <property type="term" value="C:membrane"/>
    <property type="evidence" value="ECO:0007669"/>
    <property type="project" value="TreeGrafter"/>
</dbReference>
<dbReference type="InterPro" id="IPR015500">
    <property type="entry name" value="Peptidase_S8_subtilisin-rel"/>
</dbReference>
<dbReference type="InterPro" id="IPR023828">
    <property type="entry name" value="Peptidase_S8_Ser-AS"/>
</dbReference>
<dbReference type="Gene3D" id="2.60.40.10">
    <property type="entry name" value="Immunoglobulins"/>
    <property type="match status" value="4"/>
</dbReference>
<evidence type="ECO:0000256" key="2">
    <source>
        <dbReference type="ARBA" id="ARBA00022801"/>
    </source>
</evidence>
<keyword evidence="7" id="KW-1185">Reference proteome</keyword>
<dbReference type="SUPFAM" id="SSF49265">
    <property type="entry name" value="Fibronectin type III"/>
    <property type="match status" value="1"/>
</dbReference>
<dbReference type="NCBIfam" id="TIGR04183">
    <property type="entry name" value="Por_Secre_tail"/>
    <property type="match status" value="1"/>
</dbReference>
<dbReference type="InterPro" id="IPR003961">
    <property type="entry name" value="FN3_dom"/>
</dbReference>
<gene>
    <name evidence="6" type="ORF">D4L85_27655</name>
</gene>
<dbReference type="InterPro" id="IPR026444">
    <property type="entry name" value="Secre_tail"/>
</dbReference>
<dbReference type="PROSITE" id="PS00137">
    <property type="entry name" value="SUBTILASE_HIS"/>
    <property type="match status" value="1"/>
</dbReference>
<dbReference type="NCBIfam" id="NF012200">
    <property type="entry name" value="choice_anch_D"/>
    <property type="match status" value="2"/>
</dbReference>
<dbReference type="Proteomes" id="UP000266183">
    <property type="component" value="Chromosome"/>
</dbReference>
<sequence>MTNYLRTMKRRILLLGMLLFCTTAGWSQVYQQSIRQGMVKVKLTPEMASTLSQSRLRPGTTLSTGIQPLDVAAQRTGAKNMYRLFPYNAKIEAKLHKHGLDLWYVVEIDEKSDPKDAVSIYKKVSGVALAEVDHQKVVSPFQVQEAKGNPVAPMEAMPFNDPYLPSQWHYHNTGQGGYSVGCDVNLFEAWKVTAGKRDVIVSIHDQGVDIAHKDLADNIWTNIAEANGAPNVDDDGNGYIDDVHGWNFDTNTGQIDAQLHGTHVAGTIAAVNNNGFAVSGVAGGTGNKDGALVMSLQTLGGGSFESSYVYAASNGAVISQNSWGYTNPDSYDQSVLDAIDYFIAEAGNYPGSPMKGGIVIFASGNSNTDQPFYPAYHPSTLAVNSIGPDFKRAYYSNYGTWTDVTSTGGNTDLGGTSGVLSTLPNNKVGYLQGTSMACPHVSGIAALALANRTHQMTPGELRNKIVTGVVDIDSYNPDFAGLLGAGLTDAKLIIQNDAKIAPAAIGDLKIASMSQESAILSWSVPADEDDGRPVSYTVYYQTTPFISGNLSQADKVSMNSKHAVGEPVTLEVTDLTGLTTYYFAVVAIDRWGNASALSNVATSTTNDGPTIAVDDNSKAISLSIDASTGATATHGLQLFNNGEGFLRWSGITRSKEHNTTFLATGLNYPVVSKVKAASSATLVRRAAHNTSAQRNKVSTMAFEGAEINYGWGWPIYMIGETDTTLTNSAATKFQATDDAGFNLTHVQMWLRQNSKNGPIIIEIYKGESPTKKNLVLAQEYNVPPSEYDYNQVIQLTEQIFFEKGETFWIAFHVPSGILYPLGLAEAQNTLYAANCLISFDLGATWASLPQTLHDERYVWATVATSYSEDLGKYLTLEPAEGELEGHTSSDVLLTADGSKLMNGSYTANVILQSNDSKTKELRIPVDLTVTGQAPVLQSTDVLDFGSVFYGKTKELTLTISNAGYGNFEGPTATLSDPQFEIVGGAPWQIAARDQVDLLIRFTPTGPGNVNATLNLTSGDFAYTVVLFGVGTEASKIKITPVTQTIDNLALGDQAKATVNVENTGKFALKYFIPGFDSKGVGANWPDAYHTYGYAKHNSVNDPNPIAYTWTDISATGTEISSYFKSIYNQHYEVGLDFDFPFYAEKTNKVYITSMGMITLDNTVNVVNTPRLRDSYGPIGMICATGLHFTYQNSGKIFFQKQSDRLIVQYDHVNEGEMYPPLTFQIVLFDNGNIRMYYNDVSDDPDYMRPTTALVEDRAKEDGILFVDWETNFTWQDGMAFGLDYPGPSIISSVENGSGIVMPGQSQDVVLTLDTKDLYEGAIDKNVTFINNDPFNSAVTANVKLNITSGGKAKPTLSTTSIAFGSVFAGAIKSQQFVVRNDGTADLQITNAATQLGRYTLTGASAITLTPKHATVYTVTIPTGTLRSSLTDKVIITYADGSKSLVSVTGSVVAAPAITVDLTAVDETLTHGETKTLPFSIKNTGAAALELAVSGSEWAITDIADVAVTTLSIPDNTYTWRSSKDDTGPAYQWVDLVGKGEFIDPNEAMDPDDESKYWTKVDLGWSFKFYGVDYTSLYIGVNGVISFDADQPWAFWSQSLPTADAPNNIIAPLWVPGGFDTYYNPETSGIFYKVYDDKIIISFERMVNAFGMGDPISVQAILYKNGSIKYQYHNTGQPELVSQFGVVGVENKTGTEGVEVSAYHNLEIPEEGLAYVLTPATKRTLPAGKTLSGTLTLDATNLYAGEYKTSLHINSNAPNRESLDKPVTLTVLGQATFVADEVIDFGEVMAYTTTYGDGSTGPMGYQKEFTVSNTGTANLILTGLALESGDGTMALEVLVNGMWGPEWTPIEWLNTLPILLPEQTAHLRVDIAPDGTVATLADNVVITTETDVYKIPVTGTVILPPVLDLNKAPVKVSFNLPTETVERTVTLGNPGGKSDLKYELSIDYKRAPQTAATATNETITLSAKAAVLSKESAPSEVTPLDEPGDFNRVLKYEEAEKADGYLGFSGAEEFTSSTRFNGGDKGFNLTHVQTYFRPTELTTGTIEVEIRAGGTTVVNAVSLLKMSTTFNAPPPGAGQWITIALDKAQRILPNEDFYVLLTFPMELQHPQGYVKNSETSENRFMFLSEGIWADVQTYPYADFHDFGWLVRAAETTYESSAWVFIENETSGTLAADNSHPVNLKFIGGPAVEGDQKADLVVRSNDPYKSLVTVPLQLHMNQAPLFTGLPTVITSIAEMETLDMTLSVKDPENNTFTVTAGATYPRLTYSITDNVLTLQYKPDYTDAGTHEFVFEAKDEFGASRTVTVNVMVDNTNRAPKFAGTTHDLSYNGKGAFDEQNLATFFTDPDGDALTFTVSTGDEAIANVFAADDKFIVKPMAVGETKLAFAITDSNGAVLKDTLTVTVNNILGLEQPVNQGLKVYPNPVQHTAHVLLSSEWHGNLVLEVMDASGKLFLLKQTEAVADGLLLDVSSLQKGFYLLRVTAKDKHGVVKLIKD</sequence>
<dbReference type="InterPro" id="IPR036852">
    <property type="entry name" value="Peptidase_S8/S53_dom_sf"/>
</dbReference>
<dbReference type="KEGG" id="chk:D4L85_27655"/>
<feature type="active site" description="Charge relay system" evidence="4">
    <location>
        <position position="205"/>
    </location>
</feature>
<dbReference type="InterPro" id="IPR036116">
    <property type="entry name" value="FN3_sf"/>
</dbReference>
<evidence type="ECO:0000256" key="3">
    <source>
        <dbReference type="ARBA" id="ARBA00022825"/>
    </source>
</evidence>
<dbReference type="InterPro" id="IPR022398">
    <property type="entry name" value="Peptidase_S8_His-AS"/>
</dbReference>
<name>A0A385STA2_9BACT</name>
<reference evidence="7" key="1">
    <citation type="submission" date="2018-09" db="EMBL/GenBank/DDBJ databases">
        <title>Chryseolinea sp. KIS68-18 isolated from soil.</title>
        <authorList>
            <person name="Weon H.-Y."/>
            <person name="Kwon S.-W."/>
            <person name="Lee S.A."/>
        </authorList>
    </citation>
    <scope>NUCLEOTIDE SEQUENCE [LARGE SCALE GENOMIC DNA]</scope>
    <source>
        <strain evidence="7">KIS68-18</strain>
    </source>
</reference>
<protein>
    <submittedName>
        <fullName evidence="6">Choice-of-anchor D domain-containing protein</fullName>
    </submittedName>
</protein>
<feature type="domain" description="Fibronectin type-III" evidence="5">
    <location>
        <begin position="504"/>
        <end position="608"/>
    </location>
</feature>
<dbReference type="Gene3D" id="3.40.50.200">
    <property type="entry name" value="Peptidase S8/S53 domain"/>
    <property type="match status" value="1"/>
</dbReference>
<dbReference type="PANTHER" id="PTHR42884">
    <property type="entry name" value="PROPROTEIN CONVERTASE SUBTILISIN/KEXIN-RELATED"/>
    <property type="match status" value="1"/>
</dbReference>
<dbReference type="SUPFAM" id="SSF52743">
    <property type="entry name" value="Subtilisin-like"/>
    <property type="match status" value="1"/>
</dbReference>
<evidence type="ECO:0000313" key="6">
    <source>
        <dbReference type="EMBL" id="AYB34124.1"/>
    </source>
</evidence>
<dbReference type="CDD" id="cd00063">
    <property type="entry name" value="FN3"/>
    <property type="match status" value="1"/>
</dbReference>
<dbReference type="Pfam" id="PF00082">
    <property type="entry name" value="Peptidase_S8"/>
    <property type="match status" value="1"/>
</dbReference>
<keyword evidence="2 4" id="KW-0378">Hydrolase</keyword>
<evidence type="ECO:0000256" key="4">
    <source>
        <dbReference type="PROSITE-ProRule" id="PRU01240"/>
    </source>
</evidence>
<dbReference type="PROSITE" id="PS51892">
    <property type="entry name" value="SUBTILASE"/>
    <property type="match status" value="1"/>
</dbReference>
<dbReference type="GO" id="GO:0016485">
    <property type="term" value="P:protein processing"/>
    <property type="evidence" value="ECO:0007669"/>
    <property type="project" value="TreeGrafter"/>
</dbReference>
<dbReference type="PANTHER" id="PTHR42884:SF14">
    <property type="entry name" value="NEUROENDOCRINE CONVERTASE 1"/>
    <property type="match status" value="1"/>
</dbReference>
<dbReference type="Pfam" id="PF17963">
    <property type="entry name" value="Big_9"/>
    <property type="match status" value="1"/>
</dbReference>
<dbReference type="EMBL" id="CP032382">
    <property type="protein sequence ID" value="AYB34124.1"/>
    <property type="molecule type" value="Genomic_DNA"/>
</dbReference>
<proteinExistence type="inferred from homology"/>
<dbReference type="InterPro" id="IPR013783">
    <property type="entry name" value="Ig-like_fold"/>
</dbReference>
<evidence type="ECO:0000259" key="5">
    <source>
        <dbReference type="PROSITE" id="PS50853"/>
    </source>
</evidence>
<keyword evidence="1 4" id="KW-0645">Protease</keyword>